<keyword evidence="3" id="KW-1003">Cell membrane</keyword>
<dbReference type="GO" id="GO:0005524">
    <property type="term" value="F:ATP binding"/>
    <property type="evidence" value="ECO:0007669"/>
    <property type="project" value="UniProtKB-KW"/>
</dbReference>
<dbReference type="InterPro" id="IPR017871">
    <property type="entry name" value="ABC_transporter-like_CS"/>
</dbReference>
<dbReference type="InterPro" id="IPR013563">
    <property type="entry name" value="Oligopep_ABC_C"/>
</dbReference>
<dbReference type="InterPro" id="IPR050388">
    <property type="entry name" value="ABC_Ni/Peptide_Import"/>
</dbReference>
<dbReference type="GO" id="GO:0005886">
    <property type="term" value="C:plasma membrane"/>
    <property type="evidence" value="ECO:0007669"/>
    <property type="project" value="UniProtKB-SubCell"/>
</dbReference>
<keyword evidence="2" id="KW-0813">Transport</keyword>
<reference evidence="8 9" key="1">
    <citation type="journal article" date="2010" name="Stand. Genomic Sci.">
        <title>Complete genome sequence of Archaeoglobus profundus type strain (AV18).</title>
        <authorList>
            <person name="von Jan M."/>
            <person name="Lapidus A."/>
            <person name="Del Rio T.G."/>
            <person name="Copeland A."/>
            <person name="Tice H."/>
            <person name="Cheng J.F."/>
            <person name="Lucas S."/>
            <person name="Chen F."/>
            <person name="Nolan M."/>
            <person name="Goodwin L."/>
            <person name="Han C."/>
            <person name="Pitluck S."/>
            <person name="Liolios K."/>
            <person name="Ivanova N."/>
            <person name="Mavromatis K."/>
            <person name="Ovchinnikova G."/>
            <person name="Chertkov O."/>
            <person name="Pati A."/>
            <person name="Chen A."/>
            <person name="Palaniappan K."/>
            <person name="Land M."/>
            <person name="Hauser L."/>
            <person name="Chang Y.J."/>
            <person name="Jeffries C.D."/>
            <person name="Saunders E."/>
            <person name="Brettin T."/>
            <person name="Detter J.C."/>
            <person name="Chain P."/>
            <person name="Eichinger K."/>
            <person name="Huber H."/>
            <person name="Spring S."/>
            <person name="Rohde M."/>
            <person name="Goker M."/>
            <person name="Wirth R."/>
            <person name="Woyke T."/>
            <person name="Bristow J."/>
            <person name="Eisen J.A."/>
            <person name="Markowitz V."/>
            <person name="Hugenholtz P."/>
            <person name="Kyrpides N.C."/>
            <person name="Klenk H.P."/>
        </authorList>
    </citation>
    <scope>NUCLEOTIDE SEQUENCE [LARGE SCALE GENOMIC DNA]</scope>
    <source>
        <strain evidence="9">DSM 5631 / JCM 9629 / NBRC 100127 / Av18</strain>
    </source>
</reference>
<dbReference type="KEGG" id="apo:Arcpr_0086"/>
<gene>
    <name evidence="8" type="ordered locus">Arcpr_0086</name>
</gene>
<protein>
    <submittedName>
        <fullName evidence="8">Oligopeptide/dipeptide ABC transporter, ATPase subunit</fullName>
    </submittedName>
</protein>
<evidence type="ECO:0000256" key="3">
    <source>
        <dbReference type="ARBA" id="ARBA00022475"/>
    </source>
</evidence>
<accession>D2RFT7</accession>
<organism evidence="8 9">
    <name type="scientific">Archaeoglobus profundus (strain DSM 5631 / JCM 9629 / NBRC 100127 / Av18)</name>
    <dbReference type="NCBI Taxonomy" id="572546"/>
    <lineage>
        <taxon>Archaea</taxon>
        <taxon>Methanobacteriati</taxon>
        <taxon>Methanobacteriota</taxon>
        <taxon>Archaeoglobi</taxon>
        <taxon>Archaeoglobales</taxon>
        <taxon>Archaeoglobaceae</taxon>
        <taxon>Archaeoglobus</taxon>
    </lineage>
</organism>
<dbReference type="AlphaFoldDB" id="D2RFT7"/>
<evidence type="ECO:0000256" key="6">
    <source>
        <dbReference type="ARBA" id="ARBA00023136"/>
    </source>
</evidence>
<keyword evidence="5" id="KW-0067">ATP-binding</keyword>
<dbReference type="PROSITE" id="PS00211">
    <property type="entry name" value="ABC_TRANSPORTER_1"/>
    <property type="match status" value="1"/>
</dbReference>
<dbReference type="InterPro" id="IPR003593">
    <property type="entry name" value="AAA+_ATPase"/>
</dbReference>
<dbReference type="STRING" id="572546.Arcpr_0086"/>
<dbReference type="InterPro" id="IPR027417">
    <property type="entry name" value="P-loop_NTPase"/>
</dbReference>
<sequence length="313" mass="35136">MLLRIENLKTYFESKRGVVKAVDGVSFNVNRGEFVSVVGESGCGKSTLAYSIIKLINPPGKIVGGRIIFDGRDLLRFSEKEMRKIRGKEIGMVFQDPMTSLDPLEKIGDQMAETIMEHTKVSKKEALEIAGRMLEKVGLPANRINYYPHQLSGGQRQRVMIAMAISLNPKLLIADEPTTALDVIVQEKIMDILESMKKEGRAIILITHDFALASERSDKIAVMYAGWLVEFGRARDLVEDPLHPYSKALIDSVPDLWIDKKIKPIPGFPPDLANPPEGCRFRPRCPLADEKCKREPPVVDLEGRIVKCWHCEV</sequence>
<dbReference type="SMART" id="SM00382">
    <property type="entry name" value="AAA"/>
    <property type="match status" value="1"/>
</dbReference>
<dbReference type="FunFam" id="3.40.50.300:FF:000016">
    <property type="entry name" value="Oligopeptide ABC transporter ATP-binding component"/>
    <property type="match status" value="1"/>
</dbReference>
<dbReference type="PROSITE" id="PS50893">
    <property type="entry name" value="ABC_TRANSPORTER_2"/>
    <property type="match status" value="1"/>
</dbReference>
<evidence type="ECO:0000313" key="9">
    <source>
        <dbReference type="Proteomes" id="UP000001901"/>
    </source>
</evidence>
<dbReference type="GO" id="GO:0016887">
    <property type="term" value="F:ATP hydrolysis activity"/>
    <property type="evidence" value="ECO:0007669"/>
    <property type="project" value="InterPro"/>
</dbReference>
<dbReference type="Pfam" id="PF08352">
    <property type="entry name" value="oligo_HPY"/>
    <property type="match status" value="1"/>
</dbReference>
<feature type="domain" description="ABC transporter" evidence="7">
    <location>
        <begin position="3"/>
        <end position="250"/>
    </location>
</feature>
<evidence type="ECO:0000256" key="2">
    <source>
        <dbReference type="ARBA" id="ARBA00022448"/>
    </source>
</evidence>
<dbReference type="PaxDb" id="572546-Arcpr_0086"/>
<dbReference type="GO" id="GO:0015833">
    <property type="term" value="P:peptide transport"/>
    <property type="evidence" value="ECO:0007669"/>
    <property type="project" value="InterPro"/>
</dbReference>
<name>D2RFT7_ARCPA</name>
<dbReference type="Gene3D" id="3.40.50.300">
    <property type="entry name" value="P-loop containing nucleotide triphosphate hydrolases"/>
    <property type="match status" value="1"/>
</dbReference>
<dbReference type="NCBIfam" id="TIGR01727">
    <property type="entry name" value="oligo_HPY"/>
    <property type="match status" value="1"/>
</dbReference>
<dbReference type="Proteomes" id="UP000001901">
    <property type="component" value="Chromosome"/>
</dbReference>
<dbReference type="GeneID" id="8738732"/>
<dbReference type="PANTHER" id="PTHR43297:SF2">
    <property type="entry name" value="DIPEPTIDE TRANSPORT ATP-BINDING PROTEIN DPPD"/>
    <property type="match status" value="1"/>
</dbReference>
<dbReference type="EMBL" id="CP001857">
    <property type="protein sequence ID" value="ADB57162.1"/>
    <property type="molecule type" value="Genomic_DNA"/>
</dbReference>
<dbReference type="Pfam" id="PF00005">
    <property type="entry name" value="ABC_tran"/>
    <property type="match status" value="1"/>
</dbReference>
<dbReference type="PANTHER" id="PTHR43297">
    <property type="entry name" value="OLIGOPEPTIDE TRANSPORT ATP-BINDING PROTEIN APPD"/>
    <property type="match status" value="1"/>
</dbReference>
<dbReference type="HOGENOM" id="CLU_000604_1_23_2"/>
<dbReference type="OrthoDB" id="18209at2157"/>
<dbReference type="CDD" id="cd03257">
    <property type="entry name" value="ABC_NikE_OppD_transporters"/>
    <property type="match status" value="1"/>
</dbReference>
<keyword evidence="4" id="KW-0547">Nucleotide-binding</keyword>
<proteinExistence type="predicted"/>
<evidence type="ECO:0000256" key="4">
    <source>
        <dbReference type="ARBA" id="ARBA00022741"/>
    </source>
</evidence>
<evidence type="ECO:0000259" key="7">
    <source>
        <dbReference type="PROSITE" id="PS50893"/>
    </source>
</evidence>
<dbReference type="SUPFAM" id="SSF52540">
    <property type="entry name" value="P-loop containing nucleoside triphosphate hydrolases"/>
    <property type="match status" value="1"/>
</dbReference>
<evidence type="ECO:0000256" key="5">
    <source>
        <dbReference type="ARBA" id="ARBA00022840"/>
    </source>
</evidence>
<evidence type="ECO:0000256" key="1">
    <source>
        <dbReference type="ARBA" id="ARBA00004202"/>
    </source>
</evidence>
<dbReference type="RefSeq" id="WP_012939498.1">
    <property type="nucleotide sequence ID" value="NC_013741.1"/>
</dbReference>
<dbReference type="eggNOG" id="arCOG00181">
    <property type="taxonomic scope" value="Archaea"/>
</dbReference>
<comment type="subcellular location">
    <subcellularLocation>
        <location evidence="1">Cell membrane</location>
        <topology evidence="1">Peripheral membrane protein</topology>
    </subcellularLocation>
</comment>
<keyword evidence="9" id="KW-1185">Reference proteome</keyword>
<keyword evidence="6" id="KW-0472">Membrane</keyword>
<evidence type="ECO:0000313" key="8">
    <source>
        <dbReference type="EMBL" id="ADB57162.1"/>
    </source>
</evidence>
<dbReference type="InterPro" id="IPR003439">
    <property type="entry name" value="ABC_transporter-like_ATP-bd"/>
</dbReference>